<feature type="domain" description="Replicative helicase loading/DNA remodeling protein DnaB N-terminal winged helix" evidence="3">
    <location>
        <begin position="12"/>
        <end position="265"/>
    </location>
</feature>
<dbReference type="InterPro" id="IPR006343">
    <property type="entry name" value="DnaB/C_C"/>
</dbReference>
<dbReference type="AlphaFoldDB" id="A0A948TJB7"/>
<dbReference type="Pfam" id="PF25888">
    <property type="entry name" value="WHD_DnaB"/>
    <property type="match status" value="1"/>
</dbReference>
<dbReference type="Proteomes" id="UP000777303">
    <property type="component" value="Unassembled WGS sequence"/>
</dbReference>
<reference evidence="4" key="2">
    <citation type="submission" date="2021-04" db="EMBL/GenBank/DDBJ databases">
        <authorList>
            <person name="Gilroy R."/>
        </authorList>
    </citation>
    <scope>NUCLEOTIDE SEQUENCE</scope>
    <source>
        <strain evidence="4">F6-6636</strain>
    </source>
</reference>
<evidence type="ECO:0000256" key="1">
    <source>
        <dbReference type="ARBA" id="ARBA00093462"/>
    </source>
</evidence>
<name>A0A948TJB7_9LACO</name>
<evidence type="ECO:0000259" key="3">
    <source>
        <dbReference type="Pfam" id="PF25888"/>
    </source>
</evidence>
<dbReference type="InterPro" id="IPR058660">
    <property type="entry name" value="WHD_DnaB"/>
</dbReference>
<proteinExistence type="inferred from homology"/>
<dbReference type="Pfam" id="PF07261">
    <property type="entry name" value="DnaB_2"/>
    <property type="match status" value="1"/>
</dbReference>
<sequence length="461" mass="53370">MASQFKSLDLDDRFTLFKKGILTNRDMQVLISLYQPLIGATAFALLMTLWDTVEEVHQPLPHTTLITDLNIDINVFYQSRIKLEAVGLQKTYQRQNHDSAHRELIYELIPPVAPADFFKDDILALALYEAVGEQRFQHLASLFVYPRLSLSDDVKEVTKSFYDVFYTSLQQIPPVVQDAKHNVNQRQKAQQPHFSQTEMQTFNWAYFKQIVGRNNISSAEVDQHQAELFNLATFYELNETQLARLTAMTMNVNDGSIDMASLQRVVSHSYEHKSNQHHPQTLSAAPAITVSQALLQQVGFNETELSFLMNNLSLTPRSFLEQYRQLHNNFVSQTDIQTLSKLVTRHVLHDDIINVLVAYVLRDHRNLTSSVVDTVANEWLQQKITEPDQALMQIIKYQQTQRSHNYHPKRRIRTEKIPAWMQKDYQQKQLSTQEAAALAQKNQKLLHELGLQKDDQDDEHE</sequence>
<evidence type="ECO:0000313" key="5">
    <source>
        <dbReference type="Proteomes" id="UP000777303"/>
    </source>
</evidence>
<gene>
    <name evidence="4" type="ORF">H9901_03225</name>
</gene>
<reference evidence="4" key="1">
    <citation type="journal article" date="2021" name="PeerJ">
        <title>Extensive microbial diversity within the chicken gut microbiome revealed by metagenomics and culture.</title>
        <authorList>
            <person name="Gilroy R."/>
            <person name="Ravi A."/>
            <person name="Getino M."/>
            <person name="Pursley I."/>
            <person name="Horton D.L."/>
            <person name="Alikhan N.F."/>
            <person name="Baker D."/>
            <person name="Gharbi K."/>
            <person name="Hall N."/>
            <person name="Watson M."/>
            <person name="Adriaenssens E.M."/>
            <person name="Foster-Nyarko E."/>
            <person name="Jarju S."/>
            <person name="Secka A."/>
            <person name="Antonio M."/>
            <person name="Oren A."/>
            <person name="Chaudhuri R.R."/>
            <person name="La Ragione R."/>
            <person name="Hildebrand F."/>
            <person name="Pallen M.J."/>
        </authorList>
    </citation>
    <scope>NUCLEOTIDE SEQUENCE</scope>
    <source>
        <strain evidence="4">F6-6636</strain>
    </source>
</reference>
<comment type="caution">
    <text evidence="4">The sequence shown here is derived from an EMBL/GenBank/DDBJ whole genome shotgun (WGS) entry which is preliminary data.</text>
</comment>
<comment type="similarity">
    <text evidence="1">Belongs to the DnaB/DnaD family.</text>
</comment>
<feature type="domain" description="DnaB/C C-terminal" evidence="2">
    <location>
        <begin position="321"/>
        <end position="392"/>
    </location>
</feature>
<protein>
    <submittedName>
        <fullName evidence="4">DnaD domain protein</fullName>
    </submittedName>
</protein>
<dbReference type="EMBL" id="JAHLFS010000045">
    <property type="protein sequence ID" value="MBU3851690.1"/>
    <property type="molecule type" value="Genomic_DNA"/>
</dbReference>
<evidence type="ECO:0000313" key="4">
    <source>
        <dbReference type="EMBL" id="MBU3851690.1"/>
    </source>
</evidence>
<accession>A0A948TJB7</accession>
<evidence type="ECO:0000259" key="2">
    <source>
        <dbReference type="Pfam" id="PF07261"/>
    </source>
</evidence>
<organism evidence="4 5">
    <name type="scientific">Candidatus Paralactobacillus gallistercoris</name>
    <dbReference type="NCBI Taxonomy" id="2838724"/>
    <lineage>
        <taxon>Bacteria</taxon>
        <taxon>Bacillati</taxon>
        <taxon>Bacillota</taxon>
        <taxon>Bacilli</taxon>
        <taxon>Lactobacillales</taxon>
        <taxon>Lactobacillaceae</taxon>
        <taxon>Lactobacillus</taxon>
    </lineage>
</organism>